<keyword evidence="4" id="KW-0548">Nucleotidyltransferase</keyword>
<keyword evidence="10" id="KW-1185">Reference proteome</keyword>
<evidence type="ECO:0000256" key="2">
    <source>
        <dbReference type="ARBA" id="ARBA00014363"/>
    </source>
</evidence>
<protein>
    <recommendedName>
        <fullName evidence="2">DNA polymerase III subunit delta'</fullName>
        <ecNumber evidence="1">2.7.7.7</ecNumber>
    </recommendedName>
</protein>
<dbReference type="PANTHER" id="PTHR11669:SF8">
    <property type="entry name" value="DNA POLYMERASE III SUBUNIT DELTA"/>
    <property type="match status" value="1"/>
</dbReference>
<accession>B9M909</accession>
<dbReference type="InterPro" id="IPR015199">
    <property type="entry name" value="DNA_pol_III_delta_C"/>
</dbReference>
<dbReference type="AlphaFoldDB" id="B9M909"/>
<evidence type="ECO:0000256" key="5">
    <source>
        <dbReference type="ARBA" id="ARBA00022705"/>
    </source>
</evidence>
<dbReference type="FunFam" id="3.40.50.300:FF:001255">
    <property type="entry name" value="DNA polymerase III subunit delta"/>
    <property type="match status" value="1"/>
</dbReference>
<dbReference type="GO" id="GO:0006261">
    <property type="term" value="P:DNA-templated DNA replication"/>
    <property type="evidence" value="ECO:0007669"/>
    <property type="project" value="TreeGrafter"/>
</dbReference>
<dbReference type="GO" id="GO:0003887">
    <property type="term" value="F:DNA-directed DNA polymerase activity"/>
    <property type="evidence" value="ECO:0007669"/>
    <property type="project" value="UniProtKB-KW"/>
</dbReference>
<dbReference type="Proteomes" id="UP000007721">
    <property type="component" value="Chromosome"/>
</dbReference>
<evidence type="ECO:0000259" key="8">
    <source>
        <dbReference type="Pfam" id="PF09115"/>
    </source>
</evidence>
<evidence type="ECO:0000256" key="4">
    <source>
        <dbReference type="ARBA" id="ARBA00022695"/>
    </source>
</evidence>
<dbReference type="Gene3D" id="1.20.272.10">
    <property type="match status" value="1"/>
</dbReference>
<organism evidence="9 10">
    <name type="scientific">Geotalea daltonii (strain DSM 22248 / JCM 15807 / FRC-32)</name>
    <name type="common">Geobacter daltonii</name>
    <dbReference type="NCBI Taxonomy" id="316067"/>
    <lineage>
        <taxon>Bacteria</taxon>
        <taxon>Pseudomonadati</taxon>
        <taxon>Thermodesulfobacteriota</taxon>
        <taxon>Desulfuromonadia</taxon>
        <taxon>Geobacterales</taxon>
        <taxon>Geobacteraceae</taxon>
        <taxon>Geotalea</taxon>
    </lineage>
</organism>
<name>B9M909_GEODF</name>
<proteinExistence type="predicted"/>
<gene>
    <name evidence="9" type="primary">holB</name>
    <name evidence="9" type="ordered locus">Geob_2151</name>
</gene>
<dbReference type="EMBL" id="CP001390">
    <property type="protein sequence ID" value="ACM20505.1"/>
    <property type="molecule type" value="Genomic_DNA"/>
</dbReference>
<reference evidence="9 10" key="1">
    <citation type="submission" date="2009-01" db="EMBL/GenBank/DDBJ databases">
        <title>Complete sequence of Geobacter sp. FRC-32.</title>
        <authorList>
            <consortium name="US DOE Joint Genome Institute"/>
            <person name="Lucas S."/>
            <person name="Copeland A."/>
            <person name="Lapidus A."/>
            <person name="Glavina del Rio T."/>
            <person name="Dalin E."/>
            <person name="Tice H."/>
            <person name="Bruce D."/>
            <person name="Goodwin L."/>
            <person name="Pitluck S."/>
            <person name="Saunders E."/>
            <person name="Brettin T."/>
            <person name="Detter J.C."/>
            <person name="Han C."/>
            <person name="Larimer F."/>
            <person name="Land M."/>
            <person name="Hauser L."/>
            <person name="Kyrpides N."/>
            <person name="Ovchinnikova G."/>
            <person name="Kostka J."/>
            <person name="Richardson P."/>
        </authorList>
    </citation>
    <scope>NUCLEOTIDE SEQUENCE [LARGE SCALE GENOMIC DNA]</scope>
    <source>
        <strain evidence="10">DSM 22248 / JCM 15807 / FRC-32</strain>
    </source>
</reference>
<keyword evidence="6" id="KW-0239">DNA-directed DNA polymerase</keyword>
<evidence type="ECO:0000256" key="3">
    <source>
        <dbReference type="ARBA" id="ARBA00022679"/>
    </source>
</evidence>
<evidence type="ECO:0000313" key="10">
    <source>
        <dbReference type="Proteomes" id="UP000007721"/>
    </source>
</evidence>
<keyword evidence="5" id="KW-0235">DNA replication</keyword>
<dbReference type="RefSeq" id="WP_012647234.1">
    <property type="nucleotide sequence ID" value="NC_011979.1"/>
</dbReference>
<evidence type="ECO:0000256" key="1">
    <source>
        <dbReference type="ARBA" id="ARBA00012417"/>
    </source>
</evidence>
<dbReference type="Pfam" id="PF09115">
    <property type="entry name" value="DNApol3-delta_C"/>
    <property type="match status" value="1"/>
</dbReference>
<evidence type="ECO:0000256" key="7">
    <source>
        <dbReference type="ARBA" id="ARBA00049244"/>
    </source>
</evidence>
<comment type="catalytic activity">
    <reaction evidence="7">
        <text>DNA(n) + a 2'-deoxyribonucleoside 5'-triphosphate = DNA(n+1) + diphosphate</text>
        <dbReference type="Rhea" id="RHEA:22508"/>
        <dbReference type="Rhea" id="RHEA-COMP:17339"/>
        <dbReference type="Rhea" id="RHEA-COMP:17340"/>
        <dbReference type="ChEBI" id="CHEBI:33019"/>
        <dbReference type="ChEBI" id="CHEBI:61560"/>
        <dbReference type="ChEBI" id="CHEBI:173112"/>
        <dbReference type="EC" id="2.7.7.7"/>
    </reaction>
</comment>
<dbReference type="Gene3D" id="3.40.50.300">
    <property type="entry name" value="P-loop containing nucleotide triphosphate hydrolases"/>
    <property type="match status" value="1"/>
</dbReference>
<sequence length="320" mass="34823">MSFADILGQDTPISVLKRSLAAGRLAHAYLFEGVEGCGKKTTALALIEAVFCGKGDGCGHCPSCRKISSMQHPDMHLIEPDGAFIKIDQIRSLQKELAYRPFEAPKKACIIDGAERLNQAAGNALLKTLEEPSGNALIILVTSQPSVVLPTILSRCQRLVFHGLPEETITSYLISKGVENESAHLSASLAGGSINNALEISKGEILSERKQLLTRLFGLSLTDIAPLFLAAEELAAEKEKAVAVLEVLMSFLRDMLLHSAGDTDMINTDLLPLLEEQGRTLSRARIMEKIEHVASTRTALLRNVNTRLALEVLFMRLAER</sequence>
<dbReference type="HOGENOM" id="CLU_006229_4_5_7"/>
<evidence type="ECO:0000256" key="6">
    <source>
        <dbReference type="ARBA" id="ARBA00022932"/>
    </source>
</evidence>
<dbReference type="EC" id="2.7.7.7" evidence="1"/>
<dbReference type="KEGG" id="geo:Geob_2151"/>
<dbReference type="OrthoDB" id="9810148at2"/>
<feature type="domain" description="DNA polymerase III delta subunit C-terminal" evidence="8">
    <location>
        <begin position="206"/>
        <end position="317"/>
    </location>
</feature>
<dbReference type="STRING" id="316067.Geob_2151"/>
<dbReference type="PANTHER" id="PTHR11669">
    <property type="entry name" value="REPLICATION FACTOR C / DNA POLYMERASE III GAMMA-TAU SUBUNIT"/>
    <property type="match status" value="1"/>
</dbReference>
<dbReference type="eggNOG" id="COG2812">
    <property type="taxonomic scope" value="Bacteria"/>
</dbReference>
<dbReference type="NCBIfam" id="TIGR00678">
    <property type="entry name" value="holB"/>
    <property type="match status" value="1"/>
</dbReference>
<dbReference type="InterPro" id="IPR050238">
    <property type="entry name" value="DNA_Rep/Repair_Clamp_Loader"/>
</dbReference>
<dbReference type="GO" id="GO:0003677">
    <property type="term" value="F:DNA binding"/>
    <property type="evidence" value="ECO:0007669"/>
    <property type="project" value="InterPro"/>
</dbReference>
<dbReference type="SUPFAM" id="SSF52540">
    <property type="entry name" value="P-loop containing nucleoside triphosphate hydrolases"/>
    <property type="match status" value="1"/>
</dbReference>
<dbReference type="Pfam" id="PF13177">
    <property type="entry name" value="DNA_pol3_delta2"/>
    <property type="match status" value="1"/>
</dbReference>
<keyword evidence="3" id="KW-0808">Transferase</keyword>
<dbReference type="InterPro" id="IPR004622">
    <property type="entry name" value="DNA_pol_HolB"/>
</dbReference>
<dbReference type="InterPro" id="IPR027417">
    <property type="entry name" value="P-loop_NTPase"/>
</dbReference>
<dbReference type="GO" id="GO:0008408">
    <property type="term" value="F:3'-5' exonuclease activity"/>
    <property type="evidence" value="ECO:0007669"/>
    <property type="project" value="InterPro"/>
</dbReference>
<evidence type="ECO:0000313" key="9">
    <source>
        <dbReference type="EMBL" id="ACM20505.1"/>
    </source>
</evidence>
<dbReference type="GO" id="GO:0009360">
    <property type="term" value="C:DNA polymerase III complex"/>
    <property type="evidence" value="ECO:0007669"/>
    <property type="project" value="InterPro"/>
</dbReference>